<name>A0ABQ7R666_PLUXY</name>
<dbReference type="Proteomes" id="UP000823941">
    <property type="component" value="Chromosome 2"/>
</dbReference>
<dbReference type="PANTHER" id="PTHR23511">
    <property type="entry name" value="SYNAPTIC VESICLE GLYCOPROTEIN 2"/>
    <property type="match status" value="1"/>
</dbReference>
<feature type="transmembrane region" description="Helical" evidence="8">
    <location>
        <begin position="195"/>
        <end position="216"/>
    </location>
</feature>
<evidence type="ECO:0000256" key="6">
    <source>
        <dbReference type="ARBA" id="ARBA00023136"/>
    </source>
</evidence>
<dbReference type="SUPFAM" id="SSF103473">
    <property type="entry name" value="MFS general substrate transporter"/>
    <property type="match status" value="1"/>
</dbReference>
<evidence type="ECO:0000259" key="9">
    <source>
        <dbReference type="PROSITE" id="PS50850"/>
    </source>
</evidence>
<keyword evidence="4 8" id="KW-0812">Transmembrane</keyword>
<feature type="transmembrane region" description="Helical" evidence="8">
    <location>
        <begin position="171"/>
        <end position="189"/>
    </location>
</feature>
<keyword evidence="6 8" id="KW-0472">Membrane</keyword>
<keyword evidence="5 8" id="KW-1133">Transmembrane helix</keyword>
<feature type="region of interest" description="Disordered" evidence="7">
    <location>
        <begin position="1"/>
        <end position="32"/>
    </location>
</feature>
<comment type="similarity">
    <text evidence="2">Belongs to the major facilitator superfamily.</text>
</comment>
<protein>
    <recommendedName>
        <fullName evidence="9">Major facilitator superfamily (MFS) profile domain-containing protein</fullName>
    </recommendedName>
</protein>
<dbReference type="InterPro" id="IPR020846">
    <property type="entry name" value="MFS_dom"/>
</dbReference>
<dbReference type="InterPro" id="IPR036259">
    <property type="entry name" value="MFS_trans_sf"/>
</dbReference>
<evidence type="ECO:0000256" key="3">
    <source>
        <dbReference type="ARBA" id="ARBA00022448"/>
    </source>
</evidence>
<reference evidence="10 11" key="1">
    <citation type="submission" date="2021-06" db="EMBL/GenBank/DDBJ databases">
        <title>A haploid diamondback moth (Plutella xylostella L.) genome assembly resolves 31 chromosomes and identifies a diamide resistance mutation.</title>
        <authorList>
            <person name="Ward C.M."/>
            <person name="Perry K.D."/>
            <person name="Baker G."/>
            <person name="Powis K."/>
            <person name="Heckel D.G."/>
            <person name="Baxter S.W."/>
        </authorList>
    </citation>
    <scope>NUCLEOTIDE SEQUENCE [LARGE SCALE GENOMIC DNA]</scope>
    <source>
        <strain evidence="10 11">LV</strain>
        <tissue evidence="10">Single pupa</tissue>
    </source>
</reference>
<feature type="compositionally biased region" description="Polar residues" evidence="7">
    <location>
        <begin position="1"/>
        <end position="12"/>
    </location>
</feature>
<evidence type="ECO:0000256" key="7">
    <source>
        <dbReference type="SAM" id="MobiDB-lite"/>
    </source>
</evidence>
<feature type="transmembrane region" description="Helical" evidence="8">
    <location>
        <begin position="269"/>
        <end position="287"/>
    </location>
</feature>
<feature type="transmembrane region" description="Helical" evidence="8">
    <location>
        <begin position="228"/>
        <end position="249"/>
    </location>
</feature>
<evidence type="ECO:0000256" key="4">
    <source>
        <dbReference type="ARBA" id="ARBA00022692"/>
    </source>
</evidence>
<evidence type="ECO:0000256" key="8">
    <source>
        <dbReference type="SAM" id="Phobius"/>
    </source>
</evidence>
<feature type="domain" description="Major facilitator superfamily (MFS) profile" evidence="9">
    <location>
        <begin position="104"/>
        <end position="398"/>
    </location>
</feature>
<evidence type="ECO:0000256" key="2">
    <source>
        <dbReference type="ARBA" id="ARBA00008335"/>
    </source>
</evidence>
<comment type="caution">
    <text evidence="10">The sequence shown here is derived from an EMBL/GenBank/DDBJ whole genome shotgun (WGS) entry which is preliminary data.</text>
</comment>
<keyword evidence="3" id="KW-0813">Transport</keyword>
<dbReference type="Pfam" id="PF00083">
    <property type="entry name" value="Sugar_tr"/>
    <property type="match status" value="1"/>
</dbReference>
<accession>A0ABQ7R666</accession>
<comment type="subcellular location">
    <subcellularLocation>
        <location evidence="1">Membrane</location>
        <topology evidence="1">Multi-pass membrane protein</topology>
    </subcellularLocation>
</comment>
<gene>
    <name evidence="10" type="ORF">JYU34_001175</name>
</gene>
<dbReference type="EMBL" id="JAHIBW010000002">
    <property type="protein sequence ID" value="KAG7312792.1"/>
    <property type="molecule type" value="Genomic_DNA"/>
</dbReference>
<feature type="transmembrane region" description="Helical" evidence="8">
    <location>
        <begin position="102"/>
        <end position="122"/>
    </location>
</feature>
<evidence type="ECO:0000256" key="1">
    <source>
        <dbReference type="ARBA" id="ARBA00004141"/>
    </source>
</evidence>
<dbReference type="InterPro" id="IPR005828">
    <property type="entry name" value="MFS_sugar_transport-like"/>
</dbReference>
<evidence type="ECO:0000313" key="11">
    <source>
        <dbReference type="Proteomes" id="UP000823941"/>
    </source>
</evidence>
<proteinExistence type="inferred from homology"/>
<dbReference type="Gene3D" id="1.20.1250.20">
    <property type="entry name" value="MFS general substrate transporter like domains"/>
    <property type="match status" value="1"/>
</dbReference>
<feature type="transmembrane region" description="Helical" evidence="8">
    <location>
        <begin position="142"/>
        <end position="164"/>
    </location>
</feature>
<sequence length="398" mass="42256">MQDSMSTPSMSEEQACLVRPRSDSDNSSKLGSFGSIARTMAYTEATDGAGEPGNPINAANPVAELNMDTNDSGELIDYDDANALDMFHEDAMRQAGFGLYQLRVFLAGGLGVMSCALELAAIPLILPQAEQELCILPHEKTWLMTISMLGVCGGAWAWGGVAALAGRRRALLSALAVHATFAAVAAFTPTYPTNMMARFCSAIGSGGVLPAAYTYVAESCPAARRGLLLPPLLLLAGAGGLYASAAAAALVHPQNAPSTTAHFSAWHKYLLLCTLPSLSALVCLIWTHESPAYLLSAGMQHAACNVYQEAGEGLPSNISADIWTYLGIYEGSRYLIWTHESPAYLLSAGMQHAACNVYQVISGDIWGYLKVSEGWRLVKGLPGNISADIWIYLRAKGV</sequence>
<evidence type="ECO:0000256" key="5">
    <source>
        <dbReference type="ARBA" id="ARBA00022989"/>
    </source>
</evidence>
<keyword evidence="11" id="KW-1185">Reference proteome</keyword>
<dbReference type="PANTHER" id="PTHR23511:SF34">
    <property type="entry name" value="SYNAPTIC VESICLE GLYCOPROTEIN 2"/>
    <property type="match status" value="1"/>
</dbReference>
<organism evidence="10 11">
    <name type="scientific">Plutella xylostella</name>
    <name type="common">Diamondback moth</name>
    <name type="synonym">Plutella maculipennis</name>
    <dbReference type="NCBI Taxonomy" id="51655"/>
    <lineage>
        <taxon>Eukaryota</taxon>
        <taxon>Metazoa</taxon>
        <taxon>Ecdysozoa</taxon>
        <taxon>Arthropoda</taxon>
        <taxon>Hexapoda</taxon>
        <taxon>Insecta</taxon>
        <taxon>Pterygota</taxon>
        <taxon>Neoptera</taxon>
        <taxon>Endopterygota</taxon>
        <taxon>Lepidoptera</taxon>
        <taxon>Glossata</taxon>
        <taxon>Ditrysia</taxon>
        <taxon>Yponomeutoidea</taxon>
        <taxon>Plutellidae</taxon>
        <taxon>Plutella</taxon>
    </lineage>
</organism>
<dbReference type="PROSITE" id="PS50850">
    <property type="entry name" value="MFS"/>
    <property type="match status" value="1"/>
</dbReference>
<evidence type="ECO:0000313" key="10">
    <source>
        <dbReference type="EMBL" id="KAG7312792.1"/>
    </source>
</evidence>